<sequence length="654" mass="74470">MQTNASPLTRVPTEVLERIALQVALSPALGPPVHLIALLCTCRHVYNTISHGRSSDLYAKIFCGMFDVGAARRRFGTLAIRSRFLASQLKSYCVALKRIRRGDLNPPDIEDLLRTVFILLTENDGKNRAQLEWANAYQFANNFVHQHLWQDTINGWPRDTPLHSLALWVLWCMTDANRLALETPDERNNLIRLVLPYVVMSFKYSSFFAPDNHLVLPLPDEWERDDIVSLETAHGQYPVFPSRNDPIALVNHFDRNIRFRTPPVTAAARLLYFSRREMIPLDIPSVLPVDWPAALAQGIHPPQTQADIIEVNSHAGAQFVPPSHWDWKSTLTPEQRLLEEDGAWRRNLLAPSVAWDNDWERFTMCWDPWADADLKGTVYTFGSMDGLWQGRMLIPDHAGYLGLVADPNYPEQFGESSPFVSTWPFFMRLKEHHCINPQEPVPPGGTDDDLLDDGVRNAWFPTVDLFQSGGRVTVSYRDGGEVQRSEYETYNEGEPNSHNEDTCLTCQYRREHEEQPPMVVDAEDSLPRHSDYEDDFAEAGLGRSSYGDDDEDTYEADCTGIRDIMFTGATDPYHSMAWGRFTFLGRVRQWDGLLALVRVSTDPTPWGRSKWVFRGYLHYGKVLVGSWRGMTADARSIPWEGPFVASKRVETVAS</sequence>
<proteinExistence type="predicted"/>
<reference evidence="1" key="1">
    <citation type="submission" date="2022-01" db="EMBL/GenBank/DDBJ databases">
        <title>Comparative genomics reveals a dynamic genome evolution in the ectomycorrhizal milk-cap (Lactarius) mushrooms.</title>
        <authorList>
            <consortium name="DOE Joint Genome Institute"/>
            <person name="Lebreton A."/>
            <person name="Tang N."/>
            <person name="Kuo A."/>
            <person name="LaButti K."/>
            <person name="Drula E."/>
            <person name="Barry K."/>
            <person name="Clum A."/>
            <person name="Lipzen A."/>
            <person name="Mousain D."/>
            <person name="Ng V."/>
            <person name="Wang R."/>
            <person name="Wang X."/>
            <person name="Dai Y."/>
            <person name="Henrissat B."/>
            <person name="Grigoriev I.V."/>
            <person name="Guerin-Laguette A."/>
            <person name="Yu F."/>
            <person name="Martin F.M."/>
        </authorList>
    </citation>
    <scope>NUCLEOTIDE SEQUENCE</scope>
    <source>
        <strain evidence="1">QP</strain>
    </source>
</reference>
<keyword evidence="2" id="KW-1185">Reference proteome</keyword>
<evidence type="ECO:0008006" key="3">
    <source>
        <dbReference type="Google" id="ProtNLM"/>
    </source>
</evidence>
<evidence type="ECO:0000313" key="2">
    <source>
        <dbReference type="Proteomes" id="UP001201163"/>
    </source>
</evidence>
<protein>
    <recommendedName>
        <fullName evidence="3">F-box domain-containing protein</fullName>
    </recommendedName>
</protein>
<gene>
    <name evidence="1" type="ORF">EDB92DRAFT_1857984</name>
</gene>
<dbReference type="Proteomes" id="UP001201163">
    <property type="component" value="Unassembled WGS sequence"/>
</dbReference>
<accession>A0AAD4QE18</accession>
<dbReference type="EMBL" id="JAKELL010000022">
    <property type="protein sequence ID" value="KAH8992454.1"/>
    <property type="molecule type" value="Genomic_DNA"/>
</dbReference>
<comment type="caution">
    <text evidence="1">The sequence shown here is derived from an EMBL/GenBank/DDBJ whole genome shotgun (WGS) entry which is preliminary data.</text>
</comment>
<organism evidence="1 2">
    <name type="scientific">Lactarius akahatsu</name>
    <dbReference type="NCBI Taxonomy" id="416441"/>
    <lineage>
        <taxon>Eukaryota</taxon>
        <taxon>Fungi</taxon>
        <taxon>Dikarya</taxon>
        <taxon>Basidiomycota</taxon>
        <taxon>Agaricomycotina</taxon>
        <taxon>Agaricomycetes</taxon>
        <taxon>Russulales</taxon>
        <taxon>Russulaceae</taxon>
        <taxon>Lactarius</taxon>
    </lineage>
</organism>
<evidence type="ECO:0000313" key="1">
    <source>
        <dbReference type="EMBL" id="KAH8992454.1"/>
    </source>
</evidence>
<dbReference type="AlphaFoldDB" id="A0AAD4QE18"/>
<name>A0AAD4QE18_9AGAM</name>